<protein>
    <submittedName>
        <fullName evidence="12">Thioredoxin reductase</fullName>
        <ecNumber evidence="12">1.8.1.9</ecNumber>
    </submittedName>
</protein>
<dbReference type="GO" id="GO:0050660">
    <property type="term" value="F:flavin adenine dinucleotide binding"/>
    <property type="evidence" value="ECO:0007669"/>
    <property type="project" value="InterPro"/>
</dbReference>
<dbReference type="PANTHER" id="PTHR42737">
    <property type="entry name" value="GLUTATHIONE REDUCTASE"/>
    <property type="match status" value="1"/>
</dbReference>
<dbReference type="InterPro" id="IPR006338">
    <property type="entry name" value="Thioredoxin/glutathione_Rdtase"/>
</dbReference>
<evidence type="ECO:0000256" key="2">
    <source>
        <dbReference type="ARBA" id="ARBA00007532"/>
    </source>
</evidence>
<dbReference type="PRINTS" id="PR00368">
    <property type="entry name" value="FADPNR"/>
</dbReference>
<dbReference type="SUPFAM" id="SSF55424">
    <property type="entry name" value="FAD/NAD-linked reductases, dimerisation (C-terminal) domain"/>
    <property type="match status" value="1"/>
</dbReference>
<keyword evidence="3 9" id="KW-0285">Flavoprotein</keyword>
<dbReference type="EMBL" id="AFNH02000651">
    <property type="protein sequence ID" value="EZG63622.1"/>
    <property type="molecule type" value="Genomic_DNA"/>
</dbReference>
<dbReference type="GO" id="GO:0045454">
    <property type="term" value="P:cell redox homeostasis"/>
    <property type="evidence" value="ECO:0007669"/>
    <property type="project" value="InterPro"/>
</dbReference>
<evidence type="ECO:0000256" key="8">
    <source>
        <dbReference type="ARBA" id="ARBA00023284"/>
    </source>
</evidence>
<dbReference type="VEuPathDB" id="CryptoDB:GNI_086480"/>
<evidence type="ECO:0000256" key="4">
    <source>
        <dbReference type="ARBA" id="ARBA00022827"/>
    </source>
</evidence>
<dbReference type="RefSeq" id="XP_011130662.1">
    <property type="nucleotide sequence ID" value="XM_011132360.1"/>
</dbReference>
<proteinExistence type="inferred from homology"/>
<reference evidence="12" key="1">
    <citation type="submission" date="2013-12" db="EMBL/GenBank/DDBJ databases">
        <authorList>
            <person name="Omoto C.K."/>
            <person name="Sibley D."/>
            <person name="Venepally P."/>
            <person name="Hadjithomas M."/>
            <person name="Karamycheva S."/>
            <person name="Brunk B."/>
            <person name="Roos D."/>
            <person name="Caler E."/>
            <person name="Lorenzi H."/>
        </authorList>
    </citation>
    <scope>NUCLEOTIDE SEQUENCE</scope>
</reference>
<gene>
    <name evidence="12" type="ORF">GNI_086480</name>
</gene>
<dbReference type="GO" id="GO:0006749">
    <property type="term" value="P:glutathione metabolic process"/>
    <property type="evidence" value="ECO:0007669"/>
    <property type="project" value="TreeGrafter"/>
</dbReference>
<dbReference type="InterPro" id="IPR004099">
    <property type="entry name" value="Pyr_nucl-diS_OxRdtase_dimer"/>
</dbReference>
<evidence type="ECO:0000256" key="7">
    <source>
        <dbReference type="ARBA" id="ARBA00023157"/>
    </source>
</evidence>
<keyword evidence="4 9" id="KW-0274">FAD</keyword>
<dbReference type="OMA" id="NYHKLAD"/>
<dbReference type="Pfam" id="PF07992">
    <property type="entry name" value="Pyr_redox_2"/>
    <property type="match status" value="1"/>
</dbReference>
<feature type="domain" description="Pyridine nucleotide-disulphide oxidoreductase dimerisation" evidence="10">
    <location>
        <begin position="389"/>
        <end position="513"/>
    </location>
</feature>
<dbReference type="OrthoDB" id="5956163at2759"/>
<dbReference type="GO" id="GO:0034599">
    <property type="term" value="P:cellular response to oxidative stress"/>
    <property type="evidence" value="ECO:0007669"/>
    <property type="project" value="TreeGrafter"/>
</dbReference>
<evidence type="ECO:0000256" key="1">
    <source>
        <dbReference type="ARBA" id="ARBA00001974"/>
    </source>
</evidence>
<evidence type="ECO:0000259" key="10">
    <source>
        <dbReference type="Pfam" id="PF02852"/>
    </source>
</evidence>
<comment type="cofactor">
    <cofactor evidence="1">
        <name>FAD</name>
        <dbReference type="ChEBI" id="CHEBI:57692"/>
    </cofactor>
</comment>
<dbReference type="GO" id="GO:0004362">
    <property type="term" value="F:glutathione-disulfide reductase (NADPH) activity"/>
    <property type="evidence" value="ECO:0007669"/>
    <property type="project" value="TreeGrafter"/>
</dbReference>
<comment type="similarity">
    <text evidence="2 9">Belongs to the class-I pyridine nucleotide-disulfide oxidoreductase family.</text>
</comment>
<organism evidence="12 13">
    <name type="scientific">Gregarina niphandrodes</name>
    <name type="common">Septate eugregarine</name>
    <dbReference type="NCBI Taxonomy" id="110365"/>
    <lineage>
        <taxon>Eukaryota</taxon>
        <taxon>Sar</taxon>
        <taxon>Alveolata</taxon>
        <taxon>Apicomplexa</taxon>
        <taxon>Conoidasida</taxon>
        <taxon>Gregarinasina</taxon>
        <taxon>Eugregarinorida</taxon>
        <taxon>Gregarinidae</taxon>
        <taxon>Gregarina</taxon>
    </lineage>
</organism>
<sequence length="536" mass="57195">MEADLVVIGGGSGGLAAAKEAARLGAKVVCFDYVEPSPQGSKWGLGGTCVNVGCIPKIIMHNSAKLGQLMDHSAAPLGWSGTDGLTFVWQDLVKTVQLYIKQLNFSYRRGLRSAGVEYINAKATLLAAPERAQSGAKSGRVVEYTLKGERKEVRAKCVLVAVGGRPYIPRDVPGAVELAVTSDDLFSLSREPKKTLVVGASYIALECAGFLTHLRYDVTVCVRSIVLRGFDRQCAEHIQLVMKEQGTKFLEHEQVVSLQRVGEPDVAASDLAGDRGADTTSNTTADGGDKILVRFASGREEMFDTVVYAVGRRACTQSLGCEAAGIAMHPASGKIVVDELEQTSAPGVYAIGDVCHGRPELTPVAIKAGELLARRLFGGANEPMVYTNIPTVVFTPIEYGCCGLSEEDAITRYGQDNIEVFLFGFNSVPVSACHWKKALSTRKDEFDLDVTPLNLSKIICKKPDNKIVGYHCIAMNAGETTQGYALALKCGLTKDDLDAVVGIHPTDAESFHSMTITRRSGESFMAAGGCGGGKCG</sequence>
<evidence type="ECO:0000256" key="9">
    <source>
        <dbReference type="RuleBase" id="RU003691"/>
    </source>
</evidence>
<dbReference type="Pfam" id="PF02852">
    <property type="entry name" value="Pyr_redox_dim"/>
    <property type="match status" value="1"/>
</dbReference>
<dbReference type="PROSITE" id="PS00076">
    <property type="entry name" value="PYRIDINE_REDOX_1"/>
    <property type="match status" value="1"/>
</dbReference>
<dbReference type="GeneID" id="22913074"/>
<dbReference type="InterPro" id="IPR023753">
    <property type="entry name" value="FAD/NAD-binding_dom"/>
</dbReference>
<dbReference type="InterPro" id="IPR012999">
    <property type="entry name" value="Pyr_OxRdtase_I_AS"/>
</dbReference>
<name>A0A023B5W7_GRENI</name>
<dbReference type="PRINTS" id="PR00411">
    <property type="entry name" value="PNDRDTASEI"/>
</dbReference>
<dbReference type="InterPro" id="IPR036188">
    <property type="entry name" value="FAD/NAD-bd_sf"/>
</dbReference>
<dbReference type="SUPFAM" id="SSF51905">
    <property type="entry name" value="FAD/NAD(P)-binding domain"/>
    <property type="match status" value="1"/>
</dbReference>
<accession>A0A023B5W7</accession>
<dbReference type="AlphaFoldDB" id="A0A023B5W7"/>
<dbReference type="InterPro" id="IPR046952">
    <property type="entry name" value="GSHR/TRXR-like"/>
</dbReference>
<dbReference type="Gene3D" id="3.50.50.60">
    <property type="entry name" value="FAD/NAD(P)-binding domain"/>
    <property type="match status" value="1"/>
</dbReference>
<dbReference type="Proteomes" id="UP000019763">
    <property type="component" value="Unassembled WGS sequence"/>
</dbReference>
<dbReference type="GO" id="GO:0005739">
    <property type="term" value="C:mitochondrion"/>
    <property type="evidence" value="ECO:0007669"/>
    <property type="project" value="TreeGrafter"/>
</dbReference>
<evidence type="ECO:0000313" key="12">
    <source>
        <dbReference type="EMBL" id="EZG63622.1"/>
    </source>
</evidence>
<evidence type="ECO:0000259" key="11">
    <source>
        <dbReference type="Pfam" id="PF07992"/>
    </source>
</evidence>
<dbReference type="PANTHER" id="PTHR42737:SF2">
    <property type="entry name" value="GLUTATHIONE REDUCTASE"/>
    <property type="match status" value="1"/>
</dbReference>
<keyword evidence="6 9" id="KW-0560">Oxidoreductase</keyword>
<comment type="caution">
    <text evidence="12">The sequence shown here is derived from an EMBL/GenBank/DDBJ whole genome shotgun (WGS) entry which is preliminary data.</text>
</comment>
<evidence type="ECO:0000313" key="13">
    <source>
        <dbReference type="Proteomes" id="UP000019763"/>
    </source>
</evidence>
<dbReference type="GO" id="GO:0005829">
    <property type="term" value="C:cytosol"/>
    <property type="evidence" value="ECO:0007669"/>
    <property type="project" value="TreeGrafter"/>
</dbReference>
<dbReference type="NCBIfam" id="TIGR01438">
    <property type="entry name" value="TGR"/>
    <property type="match status" value="1"/>
</dbReference>
<keyword evidence="5" id="KW-0521">NADP</keyword>
<feature type="domain" description="FAD/NAD(P)-binding" evidence="11">
    <location>
        <begin position="4"/>
        <end position="369"/>
    </location>
</feature>
<keyword evidence="13" id="KW-1185">Reference proteome</keyword>
<evidence type="ECO:0000256" key="5">
    <source>
        <dbReference type="ARBA" id="ARBA00022857"/>
    </source>
</evidence>
<keyword evidence="8 9" id="KW-0676">Redox-active center</keyword>
<evidence type="ECO:0000256" key="6">
    <source>
        <dbReference type="ARBA" id="ARBA00023002"/>
    </source>
</evidence>
<dbReference type="FunFam" id="3.50.50.60:FF:000012">
    <property type="entry name" value="Thioredoxin reductase 1, cytoplasmic"/>
    <property type="match status" value="1"/>
</dbReference>
<keyword evidence="7" id="KW-1015">Disulfide bond</keyword>
<dbReference type="eggNOG" id="KOG4716">
    <property type="taxonomic scope" value="Eukaryota"/>
</dbReference>
<dbReference type="GO" id="GO:0004791">
    <property type="term" value="F:thioredoxin-disulfide reductase (NADPH) activity"/>
    <property type="evidence" value="ECO:0007669"/>
    <property type="project" value="UniProtKB-EC"/>
</dbReference>
<dbReference type="EC" id="1.8.1.9" evidence="12"/>
<evidence type="ECO:0000256" key="3">
    <source>
        <dbReference type="ARBA" id="ARBA00022630"/>
    </source>
</evidence>
<dbReference type="InterPro" id="IPR016156">
    <property type="entry name" value="FAD/NAD-linked_Rdtase_dimer_sf"/>
</dbReference>